<evidence type="ECO:0000313" key="2">
    <source>
        <dbReference type="EMBL" id="KAK0438819.1"/>
    </source>
</evidence>
<reference evidence="2" key="1">
    <citation type="submission" date="2023-06" db="EMBL/GenBank/DDBJ databases">
        <authorList>
            <consortium name="Lawrence Berkeley National Laboratory"/>
            <person name="Ahrendt S."/>
            <person name="Sahu N."/>
            <person name="Indic B."/>
            <person name="Wong-Bajracharya J."/>
            <person name="Merenyi Z."/>
            <person name="Ke H.-M."/>
            <person name="Monk M."/>
            <person name="Kocsube S."/>
            <person name="Drula E."/>
            <person name="Lipzen A."/>
            <person name="Balint B."/>
            <person name="Henrissat B."/>
            <person name="Andreopoulos B."/>
            <person name="Martin F.M."/>
            <person name="Harder C.B."/>
            <person name="Rigling D."/>
            <person name="Ford K.L."/>
            <person name="Foster G.D."/>
            <person name="Pangilinan J."/>
            <person name="Papanicolaou A."/>
            <person name="Barry K."/>
            <person name="LaButti K."/>
            <person name="Viragh M."/>
            <person name="Koriabine M."/>
            <person name="Yan M."/>
            <person name="Riley R."/>
            <person name="Champramary S."/>
            <person name="Plett K.L."/>
            <person name="Tsai I.J."/>
            <person name="Slot J."/>
            <person name="Sipos G."/>
            <person name="Plett J."/>
            <person name="Nagy L.G."/>
            <person name="Grigoriev I.V."/>
        </authorList>
    </citation>
    <scope>NUCLEOTIDE SEQUENCE</scope>
    <source>
        <strain evidence="2">FPL87.14</strain>
    </source>
</reference>
<evidence type="ECO:0000313" key="3">
    <source>
        <dbReference type="Proteomes" id="UP001175226"/>
    </source>
</evidence>
<accession>A0AA39JCI6</accession>
<proteinExistence type="predicted"/>
<feature type="domain" description="Heterokaryon incompatibility" evidence="1">
    <location>
        <begin position="182"/>
        <end position="274"/>
    </location>
</feature>
<dbReference type="InterPro" id="IPR010730">
    <property type="entry name" value="HET"/>
</dbReference>
<dbReference type="InterPro" id="IPR052895">
    <property type="entry name" value="HetReg/Transcr_Mod"/>
</dbReference>
<dbReference type="PANTHER" id="PTHR24148">
    <property type="entry name" value="ANKYRIN REPEAT DOMAIN-CONTAINING PROTEIN 39 HOMOLOG-RELATED"/>
    <property type="match status" value="1"/>
</dbReference>
<dbReference type="Pfam" id="PF06985">
    <property type="entry name" value="HET"/>
    <property type="match status" value="1"/>
</dbReference>
<dbReference type="Proteomes" id="UP001175226">
    <property type="component" value="Unassembled WGS sequence"/>
</dbReference>
<dbReference type="EMBL" id="JAUEPT010000041">
    <property type="protein sequence ID" value="KAK0438819.1"/>
    <property type="molecule type" value="Genomic_DNA"/>
</dbReference>
<comment type="caution">
    <text evidence="2">The sequence shown here is derived from an EMBL/GenBank/DDBJ whole genome shotgun (WGS) entry which is preliminary data.</text>
</comment>
<evidence type="ECO:0000259" key="1">
    <source>
        <dbReference type="Pfam" id="PF06985"/>
    </source>
</evidence>
<gene>
    <name evidence="2" type="ORF">EV421DRAFT_942322</name>
</gene>
<dbReference type="AlphaFoldDB" id="A0AA39JCI6"/>
<name>A0AA39JCI6_9AGAR</name>
<sequence>MDRDEWFRRYYEDVIVMNNSDKERRTQALVKYEGLPEVTISSYGSRVPKQWSYTGRKPIIPSALADTLCDNLTVQGLLDQFNTILGTSYTLGTAGVRSVLGDCILKRYDFGTAYACLRPFWYDNMTTLVDDLFEREVQYRRMLEDVLVNDIIIYPHVPPRRVWDLYSNRVVPWCIARRRPWAISHAWMDKSWREDMSTAMNGHEWPVPIPNDMSLDRIRIEMLNLGAEYVWLDVLCLRQEGGPMEYLRAEEWKVDVPTIGSVYAGADKVACYLRGLGRPLIASPAGFWENDWFKRAWTLQEISEHLIIGGDTGDEDIRVGFEQELSRLQRIHGQHCVYDMLSQMQKRESTNPVDKVTGMAYLLHSDSIPAYYGEQSEEDAWTSLVDVTAHQCQWDLLFLYPHPGDGTKTWRPSWRQVMAEIPHGQRPSNLQIGCWNQDGKTDANAYYNGYIIELALVQGLFEQFGRMFYLNGRRYRNGQLIVKDDTGMECSFVITASHRYPIPDGSYTLLCATAKSSGIHWVIGRRLLDGRLKKLSIAQMNAEGASMDSLVSRSIAKKASTTILA</sequence>
<protein>
    <recommendedName>
        <fullName evidence="1">Heterokaryon incompatibility domain-containing protein</fullName>
    </recommendedName>
</protein>
<keyword evidence="3" id="KW-1185">Reference proteome</keyword>
<dbReference type="PANTHER" id="PTHR24148:SF64">
    <property type="entry name" value="HETEROKARYON INCOMPATIBILITY DOMAIN-CONTAINING PROTEIN"/>
    <property type="match status" value="1"/>
</dbReference>
<organism evidence="2 3">
    <name type="scientific">Armillaria borealis</name>
    <dbReference type="NCBI Taxonomy" id="47425"/>
    <lineage>
        <taxon>Eukaryota</taxon>
        <taxon>Fungi</taxon>
        <taxon>Dikarya</taxon>
        <taxon>Basidiomycota</taxon>
        <taxon>Agaricomycotina</taxon>
        <taxon>Agaricomycetes</taxon>
        <taxon>Agaricomycetidae</taxon>
        <taxon>Agaricales</taxon>
        <taxon>Marasmiineae</taxon>
        <taxon>Physalacriaceae</taxon>
        <taxon>Armillaria</taxon>
    </lineage>
</organism>